<evidence type="ECO:0000313" key="6">
    <source>
        <dbReference type="EMBL" id="SMA50773.1"/>
    </source>
</evidence>
<reference evidence="6 7" key="1">
    <citation type="submission" date="2017-03" db="EMBL/GenBank/DDBJ databases">
        <authorList>
            <person name="Afonso C.L."/>
            <person name="Miller P.J."/>
            <person name="Scott M.A."/>
            <person name="Spackman E."/>
            <person name="Goraichik I."/>
            <person name="Dimitrov K.M."/>
            <person name="Suarez D.L."/>
            <person name="Swayne D.E."/>
        </authorList>
    </citation>
    <scope>NUCLEOTIDE SEQUENCE [LARGE SCALE GENOMIC DNA]</scope>
    <source>
        <strain evidence="6">SB41UT1</strain>
    </source>
</reference>
<evidence type="ECO:0000256" key="2">
    <source>
        <dbReference type="ARBA" id="ARBA00006966"/>
    </source>
</evidence>
<dbReference type="PANTHER" id="PTHR48097">
    <property type="entry name" value="L-THREONINE ALDOLASE-RELATED"/>
    <property type="match status" value="1"/>
</dbReference>
<proteinExistence type="inferred from homology"/>
<feature type="domain" description="Aromatic amino acid beta-eliminating lyase/threonine aldolase" evidence="5">
    <location>
        <begin position="4"/>
        <end position="290"/>
    </location>
</feature>
<comment type="subunit">
    <text evidence="3">Homotetramer.</text>
</comment>
<dbReference type="InterPro" id="IPR015424">
    <property type="entry name" value="PyrdxlP-dep_Trfase"/>
</dbReference>
<comment type="cofactor">
    <cofactor evidence="1">
        <name>pyridoxal 5'-phosphate</name>
        <dbReference type="ChEBI" id="CHEBI:597326"/>
    </cofactor>
</comment>
<dbReference type="Gene3D" id="3.40.640.10">
    <property type="entry name" value="Type I PLP-dependent aspartate aminotransferase-like (Major domain)"/>
    <property type="match status" value="1"/>
</dbReference>
<dbReference type="Pfam" id="PF01212">
    <property type="entry name" value="Beta_elim_lyase"/>
    <property type="match status" value="1"/>
</dbReference>
<dbReference type="Gene3D" id="3.90.1150.10">
    <property type="entry name" value="Aspartate Aminotransferase, domain 1"/>
    <property type="match status" value="1"/>
</dbReference>
<organism evidence="6 7">
    <name type="scientific">Parendozoicomonas haliclonae</name>
    <dbReference type="NCBI Taxonomy" id="1960125"/>
    <lineage>
        <taxon>Bacteria</taxon>
        <taxon>Pseudomonadati</taxon>
        <taxon>Pseudomonadota</taxon>
        <taxon>Gammaproteobacteria</taxon>
        <taxon>Oceanospirillales</taxon>
        <taxon>Endozoicomonadaceae</taxon>
        <taxon>Parendozoicomonas</taxon>
    </lineage>
</organism>
<gene>
    <name evidence="6" type="primary">ltaE</name>
    <name evidence="6" type="ORF">EHSB41UT_04590</name>
</gene>
<dbReference type="SUPFAM" id="SSF53383">
    <property type="entry name" value="PLP-dependent transferases"/>
    <property type="match status" value="1"/>
</dbReference>
<evidence type="ECO:0000256" key="3">
    <source>
        <dbReference type="ARBA" id="ARBA00011881"/>
    </source>
</evidence>
<evidence type="ECO:0000259" key="5">
    <source>
        <dbReference type="Pfam" id="PF01212"/>
    </source>
</evidence>
<dbReference type="InterPro" id="IPR001597">
    <property type="entry name" value="ArAA_b-elim_lyase/Thr_aldolase"/>
</dbReference>
<comment type="similarity">
    <text evidence="2">Belongs to the threonine aldolase family.</text>
</comment>
<keyword evidence="6" id="KW-0456">Lyase</keyword>
<dbReference type="GO" id="GO:0016829">
    <property type="term" value="F:lyase activity"/>
    <property type="evidence" value="ECO:0007669"/>
    <property type="project" value="UniProtKB-KW"/>
</dbReference>
<dbReference type="InterPro" id="IPR015422">
    <property type="entry name" value="PyrdxlP-dep_Trfase_small"/>
</dbReference>
<dbReference type="RefSeq" id="WP_087113211.1">
    <property type="nucleotide sequence ID" value="NZ_CBCSCN010000018.1"/>
</dbReference>
<protein>
    <submittedName>
        <fullName evidence="6">Low specificity L-threonine aldolase</fullName>
        <ecNumber evidence="6">4.1.2.48</ecNumber>
    </submittedName>
</protein>
<dbReference type="EC" id="4.1.2.48" evidence="6"/>
<accession>A0A1X7ARK0</accession>
<dbReference type="AlphaFoldDB" id="A0A1X7ARK0"/>
<sequence length="338" mass="36870">MISFASDNCASALPEVLASLSEANHGHMPAYGADPVTERAVALIRQSLNTEAPVYFVGTGTAANVLALKAMVLDYQSIIAPDTAHIMTHEVGAPAHLTGSMILTRPNTLGKITPDDIRALHRGETAWGRHSTEPKVVSISQPTEFGTVYTLEELAAIRATCDELSLYLHMDGCRLYNAAATLGCTLADLAGFADILCLGGTKAGLMFGEALVFINPQLADNFDRRQKLGLQLMSKMRYVSAQFEALFTNDLGLKAAHHANAMSLRLWEGLQQYGAKAAYPVESNQLFVTLPKQAIPHLQQAYPFYVYDQERGLVRLITSHDTHPEHVDSFLALLRKYA</sequence>
<dbReference type="InterPro" id="IPR015421">
    <property type="entry name" value="PyrdxlP-dep_Trfase_major"/>
</dbReference>
<dbReference type="EMBL" id="FWPT01000016">
    <property type="protein sequence ID" value="SMA50773.1"/>
    <property type="molecule type" value="Genomic_DNA"/>
</dbReference>
<dbReference type="OrthoDB" id="9774495at2"/>
<evidence type="ECO:0000256" key="4">
    <source>
        <dbReference type="ARBA" id="ARBA00022898"/>
    </source>
</evidence>
<keyword evidence="4" id="KW-0663">Pyridoxal phosphate</keyword>
<dbReference type="Proteomes" id="UP000196573">
    <property type="component" value="Unassembled WGS sequence"/>
</dbReference>
<evidence type="ECO:0000313" key="7">
    <source>
        <dbReference type="Proteomes" id="UP000196573"/>
    </source>
</evidence>
<dbReference type="GO" id="GO:0006520">
    <property type="term" value="P:amino acid metabolic process"/>
    <property type="evidence" value="ECO:0007669"/>
    <property type="project" value="InterPro"/>
</dbReference>
<dbReference type="PANTHER" id="PTHR48097:SF5">
    <property type="entry name" value="LOW SPECIFICITY L-THREONINE ALDOLASE"/>
    <property type="match status" value="1"/>
</dbReference>
<name>A0A1X7ARK0_9GAMM</name>
<keyword evidence="7" id="KW-1185">Reference proteome</keyword>
<evidence type="ECO:0000256" key="1">
    <source>
        <dbReference type="ARBA" id="ARBA00001933"/>
    </source>
</evidence>